<comment type="caution">
    <text evidence="2">The sequence shown here is derived from an EMBL/GenBank/DDBJ whole genome shotgun (WGS) entry which is preliminary data.</text>
</comment>
<feature type="region of interest" description="Disordered" evidence="1">
    <location>
        <begin position="1"/>
        <end position="27"/>
    </location>
</feature>
<evidence type="ECO:0000313" key="2">
    <source>
        <dbReference type="EMBL" id="TIA88829.1"/>
    </source>
</evidence>
<sequence length="105" mass="12255">MYKKTKSSSSSSSKPFKPPLISNKPKHKNDADLLFRYKQLSHARNDKLANLDELIEKWRCISQTTSVQLFQLLNYADDLIFQDFLHTLSIDAERLGYSKEQDEFV</sequence>
<keyword evidence="3" id="KW-1185">Reference proteome</keyword>
<proteinExistence type="predicted"/>
<reference evidence="2 3" key="1">
    <citation type="submission" date="2019-03" db="EMBL/GenBank/DDBJ databases">
        <title>Sequencing 23 genomes of Wallemia ichthyophaga.</title>
        <authorList>
            <person name="Gostincar C."/>
        </authorList>
    </citation>
    <scope>NUCLEOTIDE SEQUENCE [LARGE SCALE GENOMIC DNA]</scope>
    <source>
        <strain evidence="2 3">EXF-5753</strain>
    </source>
</reference>
<dbReference type="OrthoDB" id="10051617at2759"/>
<evidence type="ECO:0008006" key="4">
    <source>
        <dbReference type="Google" id="ProtNLM"/>
    </source>
</evidence>
<dbReference type="Proteomes" id="UP000310189">
    <property type="component" value="Unassembled WGS sequence"/>
</dbReference>
<dbReference type="EMBL" id="SPNW01000033">
    <property type="protein sequence ID" value="TIA88829.1"/>
    <property type="molecule type" value="Genomic_DNA"/>
</dbReference>
<organism evidence="2 3">
    <name type="scientific">Wallemia hederae</name>
    <dbReference type="NCBI Taxonomy" id="1540922"/>
    <lineage>
        <taxon>Eukaryota</taxon>
        <taxon>Fungi</taxon>
        <taxon>Dikarya</taxon>
        <taxon>Basidiomycota</taxon>
        <taxon>Wallemiomycotina</taxon>
        <taxon>Wallemiomycetes</taxon>
        <taxon>Wallemiales</taxon>
        <taxon>Wallemiaceae</taxon>
        <taxon>Wallemia</taxon>
    </lineage>
</organism>
<evidence type="ECO:0000256" key="1">
    <source>
        <dbReference type="SAM" id="MobiDB-lite"/>
    </source>
</evidence>
<evidence type="ECO:0000313" key="3">
    <source>
        <dbReference type="Proteomes" id="UP000310189"/>
    </source>
</evidence>
<dbReference type="AlphaFoldDB" id="A0A4T0FKN1"/>
<protein>
    <recommendedName>
        <fullName evidence="4">Swi5-dependent recombination DNA repair protein 1 homolog</fullName>
    </recommendedName>
</protein>
<accession>A0A4T0FKN1</accession>
<gene>
    <name evidence="2" type="ORF">E3P99_02365</name>
</gene>
<name>A0A4T0FKN1_9BASI</name>